<dbReference type="SUPFAM" id="SSF57196">
    <property type="entry name" value="EGF/Laminin"/>
    <property type="match status" value="1"/>
</dbReference>
<sequence length="204" mass="23354">MEGSREKALQLSAIEYAYSGFFSNEPNMEDKPDDEINQFLVDSFNYLKRMMLHTKNLCMGFALFLISLMNRRQPDIMNTTPDDFGSTCDDDEVIKGCRIGFSKEDERTLDCFCGVGCERTFPYRTRSHCKEAILKSQEFFDDPCTLSPCQNHGQCIPLQFGNFKCECAGTRHYGVRCEKECPTSLRNIFGYGRVNLPADCVNKM</sequence>
<dbReference type="PROSITE" id="PS50026">
    <property type="entry name" value="EGF_3"/>
    <property type="match status" value="1"/>
</dbReference>
<dbReference type="InterPro" id="IPR000742">
    <property type="entry name" value="EGF"/>
</dbReference>
<dbReference type="OrthoDB" id="10046852at2759"/>
<evidence type="ECO:0000256" key="1">
    <source>
        <dbReference type="PROSITE-ProRule" id="PRU00076"/>
    </source>
</evidence>
<proteinExistence type="predicted"/>
<keyword evidence="3" id="KW-1185">Reference proteome</keyword>
<comment type="caution">
    <text evidence="1">Lacks conserved residue(s) required for the propagation of feature annotation.</text>
</comment>
<gene>
    <name evidence="2" type="ORF">LSAA_11258</name>
</gene>
<reference evidence="2" key="1">
    <citation type="submission" date="2021-02" db="EMBL/GenBank/DDBJ databases">
        <authorList>
            <person name="Bekaert M."/>
        </authorList>
    </citation>
    <scope>NUCLEOTIDE SEQUENCE</scope>
    <source>
        <strain evidence="2">IoA-00</strain>
    </source>
</reference>
<dbReference type="Gene3D" id="2.10.25.10">
    <property type="entry name" value="Laminin"/>
    <property type="match status" value="1"/>
</dbReference>
<dbReference type="Proteomes" id="UP000675881">
    <property type="component" value="Chromosome 6"/>
</dbReference>
<dbReference type="EMBL" id="HG994585">
    <property type="protein sequence ID" value="CAF2974105.1"/>
    <property type="molecule type" value="Genomic_DNA"/>
</dbReference>
<organism evidence="2 3">
    <name type="scientific">Lepeophtheirus salmonis</name>
    <name type="common">Salmon louse</name>
    <name type="synonym">Caligus salmonis</name>
    <dbReference type="NCBI Taxonomy" id="72036"/>
    <lineage>
        <taxon>Eukaryota</taxon>
        <taxon>Metazoa</taxon>
        <taxon>Ecdysozoa</taxon>
        <taxon>Arthropoda</taxon>
        <taxon>Crustacea</taxon>
        <taxon>Multicrustacea</taxon>
        <taxon>Hexanauplia</taxon>
        <taxon>Copepoda</taxon>
        <taxon>Siphonostomatoida</taxon>
        <taxon>Caligidae</taxon>
        <taxon>Lepeophtheirus</taxon>
    </lineage>
</organism>
<protein>
    <submittedName>
        <fullName evidence="2">(salmon louse) hypothetical protein</fullName>
    </submittedName>
</protein>
<dbReference type="Pfam" id="PF00008">
    <property type="entry name" value="EGF"/>
    <property type="match status" value="1"/>
</dbReference>
<keyword evidence="1" id="KW-0245">EGF-like domain</keyword>
<evidence type="ECO:0000313" key="3">
    <source>
        <dbReference type="Proteomes" id="UP000675881"/>
    </source>
</evidence>
<accession>A0A7R8CZ83</accession>
<evidence type="ECO:0000313" key="2">
    <source>
        <dbReference type="EMBL" id="CAF2974105.1"/>
    </source>
</evidence>
<dbReference type="AlphaFoldDB" id="A0A7R8CZ83"/>
<name>A0A7R8CZ83_LEPSM</name>